<dbReference type="AlphaFoldDB" id="A0AAV6NA14"/>
<sequence>MAKSMRSKREKRLRAIRREMVEPIYDKKDAAKLAAQQAALAAPKLPVRPSPFTNISTMDVAPASTSTAADAAMEVEMDDGSESMMALKAVGGIGKKSKKKFKVGKAKRREGAELLFCKYLVCFWFSPNFLELPRSSSFLLPPDLDAFSTERLTGCPMESGAGALSMGGLSLTHNFPSSPFMGGDPLLHMWDVV</sequence>
<evidence type="ECO:0000313" key="1">
    <source>
        <dbReference type="EMBL" id="KAG6594375.1"/>
    </source>
</evidence>
<reference evidence="1 2" key="1">
    <citation type="journal article" date="2021" name="Hortic Res">
        <title>The domestication of Cucurbita argyrosperma as revealed by the genome of its wild relative.</title>
        <authorList>
            <person name="Barrera-Redondo J."/>
            <person name="Sanchez-de la Vega G."/>
            <person name="Aguirre-Liguori J.A."/>
            <person name="Castellanos-Morales G."/>
            <person name="Gutierrez-Guerrero Y.T."/>
            <person name="Aguirre-Dugua X."/>
            <person name="Aguirre-Planter E."/>
            <person name="Tenaillon M.I."/>
            <person name="Lira-Saade R."/>
            <person name="Eguiarte L.E."/>
        </authorList>
    </citation>
    <scope>NUCLEOTIDE SEQUENCE [LARGE SCALE GENOMIC DNA]</scope>
    <source>
        <strain evidence="1">JBR-2021</strain>
    </source>
</reference>
<dbReference type="EMBL" id="JAGKQH010000007">
    <property type="protein sequence ID" value="KAG6594375.1"/>
    <property type="molecule type" value="Genomic_DNA"/>
</dbReference>
<comment type="caution">
    <text evidence="1">The sequence shown here is derived from an EMBL/GenBank/DDBJ whole genome shotgun (WGS) entry which is preliminary data.</text>
</comment>
<dbReference type="PANTHER" id="PTHR36320">
    <property type="entry name" value="OS04G0611300 PROTEIN"/>
    <property type="match status" value="1"/>
</dbReference>
<protein>
    <submittedName>
        <fullName evidence="1">Uncharacterized protein</fullName>
    </submittedName>
</protein>
<evidence type="ECO:0000313" key="2">
    <source>
        <dbReference type="Proteomes" id="UP000685013"/>
    </source>
</evidence>
<name>A0AAV6NA14_9ROSI</name>
<accession>A0AAV6NA14</accession>
<dbReference type="PANTHER" id="PTHR36320:SF1">
    <property type="entry name" value="OS04G0611300 PROTEIN"/>
    <property type="match status" value="1"/>
</dbReference>
<organism evidence="1 2">
    <name type="scientific">Cucurbita argyrosperma subsp. sororia</name>
    <dbReference type="NCBI Taxonomy" id="37648"/>
    <lineage>
        <taxon>Eukaryota</taxon>
        <taxon>Viridiplantae</taxon>
        <taxon>Streptophyta</taxon>
        <taxon>Embryophyta</taxon>
        <taxon>Tracheophyta</taxon>
        <taxon>Spermatophyta</taxon>
        <taxon>Magnoliopsida</taxon>
        <taxon>eudicotyledons</taxon>
        <taxon>Gunneridae</taxon>
        <taxon>Pentapetalae</taxon>
        <taxon>rosids</taxon>
        <taxon>fabids</taxon>
        <taxon>Cucurbitales</taxon>
        <taxon>Cucurbitaceae</taxon>
        <taxon>Cucurbiteae</taxon>
        <taxon>Cucurbita</taxon>
    </lineage>
</organism>
<gene>
    <name evidence="1" type="ORF">SDJN03_10928</name>
</gene>
<dbReference type="Proteomes" id="UP000685013">
    <property type="component" value="Chromosome 7"/>
</dbReference>
<proteinExistence type="predicted"/>
<keyword evidence="2" id="KW-1185">Reference proteome</keyword>
<feature type="non-terminal residue" evidence="1">
    <location>
        <position position="1"/>
    </location>
</feature>